<organism evidence="2 3">
    <name type="scientific">Patagioenas fasciata monilis</name>
    <dbReference type="NCBI Taxonomy" id="372326"/>
    <lineage>
        <taxon>Eukaryota</taxon>
        <taxon>Metazoa</taxon>
        <taxon>Chordata</taxon>
        <taxon>Craniata</taxon>
        <taxon>Vertebrata</taxon>
        <taxon>Euteleostomi</taxon>
        <taxon>Archelosauria</taxon>
        <taxon>Archosauria</taxon>
        <taxon>Dinosauria</taxon>
        <taxon>Saurischia</taxon>
        <taxon>Theropoda</taxon>
        <taxon>Coelurosauria</taxon>
        <taxon>Aves</taxon>
        <taxon>Neognathae</taxon>
        <taxon>Neoaves</taxon>
        <taxon>Columbimorphae</taxon>
        <taxon>Columbiformes</taxon>
        <taxon>Columbidae</taxon>
        <taxon>Patagioenas</taxon>
    </lineage>
</organism>
<evidence type="ECO:0000256" key="1">
    <source>
        <dbReference type="SAM" id="Coils"/>
    </source>
</evidence>
<keyword evidence="3" id="KW-1185">Reference proteome</keyword>
<proteinExistence type="predicted"/>
<accession>A0A1V4KY72</accession>
<dbReference type="STRING" id="372326.A0A1V4KY72"/>
<dbReference type="Pfam" id="PF25764">
    <property type="entry name" value="KIF21A_4th"/>
    <property type="match status" value="1"/>
</dbReference>
<dbReference type="OrthoDB" id="9909591at2759"/>
<protein>
    <submittedName>
        <fullName evidence="2">Uncharacterized protein</fullName>
    </submittedName>
</protein>
<dbReference type="EMBL" id="LSYS01001150">
    <property type="protein sequence ID" value="OPJ89362.1"/>
    <property type="molecule type" value="Genomic_DNA"/>
</dbReference>
<comment type="caution">
    <text evidence="2">The sequence shown here is derived from an EMBL/GenBank/DDBJ whole genome shotgun (WGS) entry which is preliminary data.</text>
</comment>
<name>A0A1V4KY72_PATFA</name>
<dbReference type="Proteomes" id="UP000190648">
    <property type="component" value="Unassembled WGS sequence"/>
</dbReference>
<keyword evidence="1" id="KW-0175">Coiled coil</keyword>
<feature type="coiled-coil region" evidence="1">
    <location>
        <begin position="12"/>
        <end position="46"/>
    </location>
</feature>
<evidence type="ECO:0000313" key="2">
    <source>
        <dbReference type="EMBL" id="OPJ89362.1"/>
    </source>
</evidence>
<sequence length="66" mass="7820">MAKKDINQAKLSERRRKRLQELEAQMSELKKKLNDQSKLLKLKESTERTVSKLNQEIRVTNPSLRL</sequence>
<evidence type="ECO:0000313" key="3">
    <source>
        <dbReference type="Proteomes" id="UP000190648"/>
    </source>
</evidence>
<gene>
    <name evidence="2" type="ORF">AV530_003603</name>
</gene>
<dbReference type="AlphaFoldDB" id="A0A1V4KY72"/>
<reference evidence="2 3" key="1">
    <citation type="submission" date="2016-02" db="EMBL/GenBank/DDBJ databases">
        <title>Band-tailed pigeon sequencing and assembly.</title>
        <authorList>
            <person name="Soares A.E."/>
            <person name="Novak B.J."/>
            <person name="Rice E.S."/>
            <person name="O'Connell B."/>
            <person name="Chang D."/>
            <person name="Weber S."/>
            <person name="Shapiro B."/>
        </authorList>
    </citation>
    <scope>NUCLEOTIDE SEQUENCE [LARGE SCALE GENOMIC DNA]</scope>
    <source>
        <strain evidence="2">BTP2013</strain>
        <tissue evidence="2">Blood</tissue>
    </source>
</reference>